<evidence type="ECO:0000313" key="1">
    <source>
        <dbReference type="EMBL" id="MBB4764428.1"/>
    </source>
</evidence>
<sequence length="279" mass="28796">MPSRMHPPGRRKCSMCMSGSADFRHSSGRGVDSESPEWWRSGIPMIADSGGSRDGSMSPADVFQPVSPAPAGRAAGAGPGWPVRRVRESRPVPVREFRPAAVLARRASVRGSGWAVVFARRASVRGSGGAAVFVRRASVRGSGGAAVFVRRMLLGRCRLDRGPVGRGVSGRVASGRWFGSAGGVRWVSPGQWLCCAGVPRRVPSGLRRCGCCSAGWGAVTDCGGSRWCGPVPGVGSARHGRVWLGGSAAGSSGAARPGLSRRVSRVGRVAGAGAGRGVE</sequence>
<dbReference type="AlphaFoldDB" id="A0A7W7I0X2"/>
<gene>
    <name evidence="1" type="ORF">BJ971_004984</name>
</gene>
<name>A0A7W7I0X2_9ACTN</name>
<accession>A0A7W7I0X2</accession>
<dbReference type="Proteomes" id="UP000578112">
    <property type="component" value="Unassembled WGS sequence"/>
</dbReference>
<proteinExistence type="predicted"/>
<keyword evidence="2" id="KW-1185">Reference proteome</keyword>
<organism evidence="1 2">
    <name type="scientific">Actinoplanes digitatis</name>
    <dbReference type="NCBI Taxonomy" id="1868"/>
    <lineage>
        <taxon>Bacteria</taxon>
        <taxon>Bacillati</taxon>
        <taxon>Actinomycetota</taxon>
        <taxon>Actinomycetes</taxon>
        <taxon>Micromonosporales</taxon>
        <taxon>Micromonosporaceae</taxon>
        <taxon>Actinoplanes</taxon>
    </lineage>
</organism>
<protein>
    <submittedName>
        <fullName evidence="1">Uncharacterized protein</fullName>
    </submittedName>
</protein>
<reference evidence="1 2" key="1">
    <citation type="submission" date="2020-08" db="EMBL/GenBank/DDBJ databases">
        <title>Sequencing the genomes of 1000 actinobacteria strains.</title>
        <authorList>
            <person name="Klenk H.-P."/>
        </authorList>
    </citation>
    <scope>NUCLEOTIDE SEQUENCE [LARGE SCALE GENOMIC DNA]</scope>
    <source>
        <strain evidence="1 2">DSM 43149</strain>
    </source>
</reference>
<comment type="caution">
    <text evidence="1">The sequence shown here is derived from an EMBL/GenBank/DDBJ whole genome shotgun (WGS) entry which is preliminary data.</text>
</comment>
<evidence type="ECO:0000313" key="2">
    <source>
        <dbReference type="Proteomes" id="UP000578112"/>
    </source>
</evidence>
<dbReference type="EMBL" id="JACHNH010000001">
    <property type="protein sequence ID" value="MBB4764428.1"/>
    <property type="molecule type" value="Genomic_DNA"/>
</dbReference>